<evidence type="ECO:0000313" key="1">
    <source>
        <dbReference type="EMBL" id="MDI9864895.1"/>
    </source>
</evidence>
<dbReference type="RefSeq" id="WP_283369993.1">
    <property type="nucleotide sequence ID" value="NZ_JASHID010000007.1"/>
</dbReference>
<gene>
    <name evidence="1" type="ORF">QM480_11205</name>
</gene>
<organism evidence="1 2">
    <name type="scientific">Flectobacillus longus</name>
    <dbReference type="NCBI Taxonomy" id="2984207"/>
    <lineage>
        <taxon>Bacteria</taxon>
        <taxon>Pseudomonadati</taxon>
        <taxon>Bacteroidota</taxon>
        <taxon>Cytophagia</taxon>
        <taxon>Cytophagales</taxon>
        <taxon>Flectobacillaceae</taxon>
        <taxon>Flectobacillus</taxon>
    </lineage>
</organism>
<name>A0ABT6YMZ5_9BACT</name>
<protein>
    <submittedName>
        <fullName evidence="1">Uncharacterized protein</fullName>
    </submittedName>
</protein>
<dbReference type="EMBL" id="JASHID010000007">
    <property type="protein sequence ID" value="MDI9864895.1"/>
    <property type="molecule type" value="Genomic_DNA"/>
</dbReference>
<evidence type="ECO:0000313" key="2">
    <source>
        <dbReference type="Proteomes" id="UP001236569"/>
    </source>
</evidence>
<proteinExistence type="predicted"/>
<sequence>MATVLLESKTSSLKFELYHRENQQWLSNLHFIHDEIKYFETWMEHLRDLNLSKQLQNEWIALEEQILQERIETQALLKAIEHEEYLFGLETQQKDFQLGEEHYLKHRNLRVRFRALEKDFHACKHSFYEFMTDIMN</sequence>
<keyword evidence="2" id="KW-1185">Reference proteome</keyword>
<reference evidence="1 2" key="1">
    <citation type="submission" date="2023-05" db="EMBL/GenBank/DDBJ databases">
        <title>Novel species of genus Flectobacillus isolated from stream in China.</title>
        <authorList>
            <person name="Lu H."/>
        </authorList>
    </citation>
    <scope>NUCLEOTIDE SEQUENCE [LARGE SCALE GENOMIC DNA]</scope>
    <source>
        <strain evidence="1 2">DC10W</strain>
    </source>
</reference>
<comment type="caution">
    <text evidence="1">The sequence shown here is derived from an EMBL/GenBank/DDBJ whole genome shotgun (WGS) entry which is preliminary data.</text>
</comment>
<accession>A0ABT6YMZ5</accession>
<dbReference type="Proteomes" id="UP001236569">
    <property type="component" value="Unassembled WGS sequence"/>
</dbReference>